<organism evidence="1">
    <name type="scientific">marine sediment metagenome</name>
    <dbReference type="NCBI Taxonomy" id="412755"/>
    <lineage>
        <taxon>unclassified sequences</taxon>
        <taxon>metagenomes</taxon>
        <taxon>ecological metagenomes</taxon>
    </lineage>
</organism>
<feature type="non-terminal residue" evidence="1">
    <location>
        <position position="1"/>
    </location>
</feature>
<dbReference type="EMBL" id="BARW01019537">
    <property type="protein sequence ID" value="GAI96423.1"/>
    <property type="molecule type" value="Genomic_DNA"/>
</dbReference>
<comment type="caution">
    <text evidence="1">The sequence shown here is derived from an EMBL/GenBank/DDBJ whole genome shotgun (WGS) entry which is preliminary data.</text>
</comment>
<accession>X1STY9</accession>
<name>X1STY9_9ZZZZ</name>
<reference evidence="1" key="1">
    <citation type="journal article" date="2014" name="Front. Microbiol.">
        <title>High frequency of phylogenetically diverse reductive dehalogenase-homologous genes in deep subseafloor sedimentary metagenomes.</title>
        <authorList>
            <person name="Kawai M."/>
            <person name="Futagami T."/>
            <person name="Toyoda A."/>
            <person name="Takaki Y."/>
            <person name="Nishi S."/>
            <person name="Hori S."/>
            <person name="Arai W."/>
            <person name="Tsubouchi T."/>
            <person name="Morono Y."/>
            <person name="Uchiyama I."/>
            <person name="Ito T."/>
            <person name="Fujiyama A."/>
            <person name="Inagaki F."/>
            <person name="Takami H."/>
        </authorList>
    </citation>
    <scope>NUCLEOTIDE SEQUENCE</scope>
    <source>
        <strain evidence="1">Expedition CK06-06</strain>
    </source>
</reference>
<proteinExistence type="predicted"/>
<sequence>GLLWHFPAYVCQFVFNHPYSEIMPRLHTELQPDGLWKLMPEESPAITLAVDTAEHIHRCQEVLVKEVRDNAGLQVWRQISSDLTELRAKSEQLQTMLTTVIERGNFKGTCSLCEGYFTSSQSA</sequence>
<protein>
    <submittedName>
        <fullName evidence="1">Uncharacterized protein</fullName>
    </submittedName>
</protein>
<dbReference type="AlphaFoldDB" id="X1STY9"/>
<gene>
    <name evidence="1" type="ORF">S12H4_33178</name>
</gene>
<evidence type="ECO:0000313" key="1">
    <source>
        <dbReference type="EMBL" id="GAI96423.1"/>
    </source>
</evidence>